<name>A0A443HLC0_BYSSP</name>
<dbReference type="EMBL" id="RCNU01000012">
    <property type="protein sequence ID" value="RWQ92619.1"/>
    <property type="molecule type" value="Genomic_DNA"/>
</dbReference>
<dbReference type="AlphaFoldDB" id="A0A443HLC0"/>
<dbReference type="RefSeq" id="XP_028482264.1">
    <property type="nucleotide sequence ID" value="XM_028634097.1"/>
</dbReference>
<dbReference type="VEuPathDB" id="FungiDB:C8Q69DRAFT_84094"/>
<accession>A0A443HLC0</accession>
<proteinExistence type="predicted"/>
<protein>
    <submittedName>
        <fullName evidence="2">Uncharacterized protein</fullName>
    </submittedName>
</protein>
<reference evidence="2 3" key="1">
    <citation type="journal article" date="2018" name="Front. Microbiol.">
        <title>Genomic and genetic insights into a cosmopolitan fungus, Paecilomyces variotii (Eurotiales).</title>
        <authorList>
            <person name="Urquhart A.S."/>
            <person name="Mondo S.J."/>
            <person name="Makela M.R."/>
            <person name="Hane J.K."/>
            <person name="Wiebenga A."/>
            <person name="He G."/>
            <person name="Mihaltcheva S."/>
            <person name="Pangilinan J."/>
            <person name="Lipzen A."/>
            <person name="Barry K."/>
            <person name="de Vries R.P."/>
            <person name="Grigoriev I.V."/>
            <person name="Idnurm A."/>
        </authorList>
    </citation>
    <scope>NUCLEOTIDE SEQUENCE [LARGE SCALE GENOMIC DNA]</scope>
    <source>
        <strain evidence="2 3">CBS 101075</strain>
    </source>
</reference>
<evidence type="ECO:0000313" key="2">
    <source>
        <dbReference type="EMBL" id="RWQ92619.1"/>
    </source>
</evidence>
<keyword evidence="3" id="KW-1185">Reference proteome</keyword>
<feature type="compositionally biased region" description="Basic and acidic residues" evidence="1">
    <location>
        <begin position="9"/>
        <end position="22"/>
    </location>
</feature>
<organism evidence="2 3">
    <name type="scientific">Byssochlamys spectabilis</name>
    <name type="common">Paecilomyces variotii</name>
    <dbReference type="NCBI Taxonomy" id="264951"/>
    <lineage>
        <taxon>Eukaryota</taxon>
        <taxon>Fungi</taxon>
        <taxon>Dikarya</taxon>
        <taxon>Ascomycota</taxon>
        <taxon>Pezizomycotina</taxon>
        <taxon>Eurotiomycetes</taxon>
        <taxon>Eurotiomycetidae</taxon>
        <taxon>Eurotiales</taxon>
        <taxon>Thermoascaceae</taxon>
        <taxon>Paecilomyces</taxon>
    </lineage>
</organism>
<sequence length="102" mass="10675">MPVPMPTLPDHDPNGPEDKTVRDQGSIGTASLEALASIPRNGNTRLPGTGSGGTVTAPGYHAAENGDLLENPSSNQSLSKEEADRLYAENIEDEYAKREGGA</sequence>
<evidence type="ECO:0000256" key="1">
    <source>
        <dbReference type="SAM" id="MobiDB-lite"/>
    </source>
</evidence>
<dbReference type="GeneID" id="39603374"/>
<feature type="region of interest" description="Disordered" evidence="1">
    <location>
        <begin position="1"/>
        <end position="102"/>
    </location>
</feature>
<gene>
    <name evidence="2" type="ORF">C8Q69DRAFT_84094</name>
</gene>
<comment type="caution">
    <text evidence="2">The sequence shown here is derived from an EMBL/GenBank/DDBJ whole genome shotgun (WGS) entry which is preliminary data.</text>
</comment>
<dbReference type="Proteomes" id="UP000283841">
    <property type="component" value="Unassembled WGS sequence"/>
</dbReference>
<evidence type="ECO:0000313" key="3">
    <source>
        <dbReference type="Proteomes" id="UP000283841"/>
    </source>
</evidence>